<organism evidence="2 3">
    <name type="scientific">Somion occarium</name>
    <dbReference type="NCBI Taxonomy" id="3059160"/>
    <lineage>
        <taxon>Eukaryota</taxon>
        <taxon>Fungi</taxon>
        <taxon>Dikarya</taxon>
        <taxon>Basidiomycota</taxon>
        <taxon>Agaricomycotina</taxon>
        <taxon>Agaricomycetes</taxon>
        <taxon>Polyporales</taxon>
        <taxon>Cerrenaceae</taxon>
        <taxon>Somion</taxon>
    </lineage>
</organism>
<gene>
    <name evidence="2" type="ORF">GFSPODELE1_LOCUS3499</name>
</gene>
<dbReference type="Proteomes" id="UP001497453">
    <property type="component" value="Chromosome 2"/>
</dbReference>
<reference evidence="3" key="1">
    <citation type="submission" date="2024-04" db="EMBL/GenBank/DDBJ databases">
        <authorList>
            <person name="Shaw F."/>
            <person name="Minotto A."/>
        </authorList>
    </citation>
    <scope>NUCLEOTIDE SEQUENCE [LARGE SCALE GENOMIC DNA]</scope>
</reference>
<feature type="compositionally biased region" description="Polar residues" evidence="1">
    <location>
        <begin position="9"/>
        <end position="25"/>
    </location>
</feature>
<feature type="region of interest" description="Disordered" evidence="1">
    <location>
        <begin position="1"/>
        <end position="25"/>
    </location>
</feature>
<protein>
    <submittedName>
        <fullName evidence="2">Uncharacterized protein</fullName>
    </submittedName>
</protein>
<evidence type="ECO:0000256" key="1">
    <source>
        <dbReference type="SAM" id="MobiDB-lite"/>
    </source>
</evidence>
<evidence type="ECO:0000313" key="3">
    <source>
        <dbReference type="Proteomes" id="UP001497453"/>
    </source>
</evidence>
<dbReference type="EMBL" id="OZ037945">
    <property type="protein sequence ID" value="CAL1701246.1"/>
    <property type="molecule type" value="Genomic_DNA"/>
</dbReference>
<sequence length="97" mass="11252">MAKVHDENTQQWTPTNTRSPTSSKSTIRVFHLRQIVRDRGQRHAWLRPRFSHARRPCEESVALRTAFRSLKSHHPATNFTFSDVTIKCSNSMSSDTE</sequence>
<accession>A0ABP1D012</accession>
<proteinExistence type="predicted"/>
<keyword evidence="3" id="KW-1185">Reference proteome</keyword>
<name>A0ABP1D012_9APHY</name>
<evidence type="ECO:0000313" key="2">
    <source>
        <dbReference type="EMBL" id="CAL1701246.1"/>
    </source>
</evidence>